<dbReference type="Proteomes" id="UP000756346">
    <property type="component" value="Unassembled WGS sequence"/>
</dbReference>
<feature type="non-terminal residue" evidence="2">
    <location>
        <position position="1"/>
    </location>
</feature>
<dbReference type="RefSeq" id="XP_046005310.1">
    <property type="nucleotide sequence ID" value="XM_046161594.1"/>
</dbReference>
<protein>
    <submittedName>
        <fullName evidence="2">Uncharacterized protein</fullName>
    </submittedName>
</protein>
<gene>
    <name evidence="2" type="ORF">B0I36DRAFT_397858</name>
</gene>
<evidence type="ECO:0000313" key="3">
    <source>
        <dbReference type="Proteomes" id="UP000756346"/>
    </source>
</evidence>
<proteinExistence type="predicted"/>
<dbReference type="GeneID" id="70191140"/>
<evidence type="ECO:0000256" key="1">
    <source>
        <dbReference type="SAM" id="MobiDB-lite"/>
    </source>
</evidence>
<sequence>CTPNKPTSKIHLPLTPPSTPGRHPLKLLDRKQKSVSLREHDNPSKTWDATRSLRTPVPSRLLLARSPSLVVARNVKTPLKSRLVSTFRDEQTQISRGELFERVHGCPDIRIEEEHRHIVTSHLRAVRRKARIASRTRAALLGRACQDVQHGHFG</sequence>
<accession>A0A9P9BIF4</accession>
<evidence type="ECO:0000313" key="2">
    <source>
        <dbReference type="EMBL" id="KAH7014343.1"/>
    </source>
</evidence>
<organism evidence="2 3">
    <name type="scientific">Microdochium trichocladiopsis</name>
    <dbReference type="NCBI Taxonomy" id="1682393"/>
    <lineage>
        <taxon>Eukaryota</taxon>
        <taxon>Fungi</taxon>
        <taxon>Dikarya</taxon>
        <taxon>Ascomycota</taxon>
        <taxon>Pezizomycotina</taxon>
        <taxon>Sordariomycetes</taxon>
        <taxon>Xylariomycetidae</taxon>
        <taxon>Xylariales</taxon>
        <taxon>Microdochiaceae</taxon>
        <taxon>Microdochium</taxon>
    </lineage>
</organism>
<feature type="region of interest" description="Disordered" evidence="1">
    <location>
        <begin position="1"/>
        <end position="25"/>
    </location>
</feature>
<dbReference type="EMBL" id="JAGTJQ010000013">
    <property type="protein sequence ID" value="KAH7014343.1"/>
    <property type="molecule type" value="Genomic_DNA"/>
</dbReference>
<keyword evidence="3" id="KW-1185">Reference proteome</keyword>
<dbReference type="AlphaFoldDB" id="A0A9P9BIF4"/>
<feature type="non-terminal residue" evidence="2">
    <location>
        <position position="154"/>
    </location>
</feature>
<comment type="caution">
    <text evidence="2">The sequence shown here is derived from an EMBL/GenBank/DDBJ whole genome shotgun (WGS) entry which is preliminary data.</text>
</comment>
<reference evidence="2" key="1">
    <citation type="journal article" date="2021" name="Nat. Commun.">
        <title>Genetic determinants of endophytism in the Arabidopsis root mycobiome.</title>
        <authorList>
            <person name="Mesny F."/>
            <person name="Miyauchi S."/>
            <person name="Thiergart T."/>
            <person name="Pickel B."/>
            <person name="Atanasova L."/>
            <person name="Karlsson M."/>
            <person name="Huettel B."/>
            <person name="Barry K.W."/>
            <person name="Haridas S."/>
            <person name="Chen C."/>
            <person name="Bauer D."/>
            <person name="Andreopoulos W."/>
            <person name="Pangilinan J."/>
            <person name="LaButti K."/>
            <person name="Riley R."/>
            <person name="Lipzen A."/>
            <person name="Clum A."/>
            <person name="Drula E."/>
            <person name="Henrissat B."/>
            <person name="Kohler A."/>
            <person name="Grigoriev I.V."/>
            <person name="Martin F.M."/>
            <person name="Hacquard S."/>
        </authorList>
    </citation>
    <scope>NUCLEOTIDE SEQUENCE</scope>
    <source>
        <strain evidence="2">MPI-CAGE-CH-0230</strain>
    </source>
</reference>
<name>A0A9P9BIF4_9PEZI</name>